<feature type="compositionally biased region" description="Low complexity" evidence="1">
    <location>
        <begin position="115"/>
        <end position="127"/>
    </location>
</feature>
<organism evidence="2 3">
    <name type="scientific">Blastococcus jejuensis</name>
    <dbReference type="NCBI Taxonomy" id="351224"/>
    <lineage>
        <taxon>Bacteria</taxon>
        <taxon>Bacillati</taxon>
        <taxon>Actinomycetota</taxon>
        <taxon>Actinomycetes</taxon>
        <taxon>Geodermatophilales</taxon>
        <taxon>Geodermatophilaceae</taxon>
        <taxon>Blastococcus</taxon>
    </lineage>
</organism>
<evidence type="ECO:0000313" key="3">
    <source>
        <dbReference type="Proteomes" id="UP001499924"/>
    </source>
</evidence>
<dbReference type="Proteomes" id="UP001499924">
    <property type="component" value="Unassembled WGS sequence"/>
</dbReference>
<reference evidence="3" key="1">
    <citation type="journal article" date="2019" name="Int. J. Syst. Evol. Microbiol.">
        <title>The Global Catalogue of Microorganisms (GCM) 10K type strain sequencing project: providing services to taxonomists for standard genome sequencing and annotation.</title>
        <authorList>
            <consortium name="The Broad Institute Genomics Platform"/>
            <consortium name="The Broad Institute Genome Sequencing Center for Infectious Disease"/>
            <person name="Wu L."/>
            <person name="Ma J."/>
        </authorList>
    </citation>
    <scope>NUCLEOTIDE SEQUENCE [LARGE SCALE GENOMIC DNA]</scope>
    <source>
        <strain evidence="3">JCM 15614</strain>
    </source>
</reference>
<dbReference type="RefSeq" id="WP_344689532.1">
    <property type="nucleotide sequence ID" value="NZ_BAAAVV010000006.1"/>
</dbReference>
<feature type="compositionally biased region" description="Basic and acidic residues" evidence="1">
    <location>
        <begin position="128"/>
        <end position="142"/>
    </location>
</feature>
<feature type="region of interest" description="Disordered" evidence="1">
    <location>
        <begin position="90"/>
        <end position="163"/>
    </location>
</feature>
<dbReference type="EMBL" id="BAAAVV010000006">
    <property type="protein sequence ID" value="GAA3172739.1"/>
    <property type="molecule type" value="Genomic_DNA"/>
</dbReference>
<evidence type="ECO:0000256" key="1">
    <source>
        <dbReference type="SAM" id="MobiDB-lite"/>
    </source>
</evidence>
<proteinExistence type="predicted"/>
<sequence>MTWTKLSDDYSDDCWTLSDAAFRLHTEALVWNNRKLLDLRIPKADLRRFAKTPEAAPELLAVGWWSDDGDAYVIRHHGTYQRTREQVLAQQTANAENGRRGGRPRKPREISEMPSSTQETQSVSESVSESKTESGTQRDRTGQGRTGSYGSGQESDWPSVVCTTSGHPGCGWQHTDKCPDCCSVVAR</sequence>
<accession>A0ABP6PB64</accession>
<evidence type="ECO:0000313" key="2">
    <source>
        <dbReference type="EMBL" id="GAA3172739.1"/>
    </source>
</evidence>
<feature type="compositionally biased region" description="Polar residues" evidence="1">
    <location>
        <begin position="151"/>
        <end position="163"/>
    </location>
</feature>
<comment type="caution">
    <text evidence="2">The sequence shown here is derived from an EMBL/GenBank/DDBJ whole genome shotgun (WGS) entry which is preliminary data.</text>
</comment>
<keyword evidence="3" id="KW-1185">Reference proteome</keyword>
<gene>
    <name evidence="2" type="ORF">GCM10010531_27830</name>
</gene>
<name>A0ABP6PB64_9ACTN</name>
<protein>
    <submittedName>
        <fullName evidence="2">Uncharacterized protein</fullName>
    </submittedName>
</protein>